<comment type="caution">
    <text evidence="1">The sequence shown here is derived from an EMBL/GenBank/DDBJ whole genome shotgun (WGS) entry which is preliminary data.</text>
</comment>
<organism evidence="1 2">
    <name type="scientific">Scutellospora calospora</name>
    <dbReference type="NCBI Taxonomy" id="85575"/>
    <lineage>
        <taxon>Eukaryota</taxon>
        <taxon>Fungi</taxon>
        <taxon>Fungi incertae sedis</taxon>
        <taxon>Mucoromycota</taxon>
        <taxon>Glomeromycotina</taxon>
        <taxon>Glomeromycetes</taxon>
        <taxon>Diversisporales</taxon>
        <taxon>Gigasporaceae</taxon>
        <taxon>Scutellospora</taxon>
    </lineage>
</organism>
<feature type="non-terminal residue" evidence="1">
    <location>
        <position position="1"/>
    </location>
</feature>
<evidence type="ECO:0000313" key="1">
    <source>
        <dbReference type="EMBL" id="CAG8631286.1"/>
    </source>
</evidence>
<reference evidence="1" key="1">
    <citation type="submission" date="2021-06" db="EMBL/GenBank/DDBJ databases">
        <authorList>
            <person name="Kallberg Y."/>
            <person name="Tangrot J."/>
            <person name="Rosling A."/>
        </authorList>
    </citation>
    <scope>NUCLEOTIDE SEQUENCE</scope>
    <source>
        <strain evidence="1">AU212A</strain>
    </source>
</reference>
<accession>A0ACA9N651</accession>
<gene>
    <name evidence="1" type="ORF">SCALOS_LOCUS7982</name>
</gene>
<evidence type="ECO:0000313" key="2">
    <source>
        <dbReference type="Proteomes" id="UP000789860"/>
    </source>
</evidence>
<keyword evidence="2" id="KW-1185">Reference proteome</keyword>
<dbReference type="Proteomes" id="UP000789860">
    <property type="component" value="Unassembled WGS sequence"/>
</dbReference>
<proteinExistence type="predicted"/>
<protein>
    <submittedName>
        <fullName evidence="1">5102_t:CDS:1</fullName>
    </submittedName>
</protein>
<feature type="non-terminal residue" evidence="1">
    <location>
        <position position="56"/>
    </location>
</feature>
<name>A0ACA9N651_9GLOM</name>
<dbReference type="EMBL" id="CAJVPM010019713">
    <property type="protein sequence ID" value="CAG8631286.1"/>
    <property type="molecule type" value="Genomic_DNA"/>
</dbReference>
<sequence length="56" mass="6496">KVKSLIPQIQASLPDGLTNTNFQLRRYFPTFGDYFAIMNLDSNIYNYFSTNSNQDI</sequence>